<keyword evidence="1" id="KW-0145">Chemotaxis</keyword>
<evidence type="ECO:0000313" key="4">
    <source>
        <dbReference type="EMBL" id="QLG28463.1"/>
    </source>
</evidence>
<dbReference type="SUPFAM" id="SSF103039">
    <property type="entry name" value="CheC-like"/>
    <property type="match status" value="2"/>
</dbReference>
<evidence type="ECO:0000259" key="3">
    <source>
        <dbReference type="Pfam" id="PF04509"/>
    </source>
</evidence>
<dbReference type="OrthoDB" id="182374at2157"/>
<evidence type="ECO:0000256" key="1">
    <source>
        <dbReference type="ARBA" id="ARBA00022500"/>
    </source>
</evidence>
<dbReference type="AlphaFoldDB" id="A0A7D5L2V7"/>
<dbReference type="RefSeq" id="WP_179170038.1">
    <property type="nucleotide sequence ID" value="NZ_CP058529.1"/>
</dbReference>
<dbReference type="Proteomes" id="UP000509750">
    <property type="component" value="Chromosome"/>
</dbReference>
<keyword evidence="2" id="KW-0378">Hydrolase</keyword>
<proteinExistence type="predicted"/>
<feature type="domain" description="CheC-like protein" evidence="3">
    <location>
        <begin position="298"/>
        <end position="334"/>
    </location>
</feature>
<dbReference type="Pfam" id="PF04509">
    <property type="entry name" value="CheC"/>
    <property type="match status" value="2"/>
</dbReference>
<feature type="domain" description="CheC-like protein" evidence="3">
    <location>
        <begin position="100"/>
        <end position="134"/>
    </location>
</feature>
<dbReference type="GO" id="GO:0006935">
    <property type="term" value="P:chemotaxis"/>
    <property type="evidence" value="ECO:0007669"/>
    <property type="project" value="UniProtKB-KW"/>
</dbReference>
<name>A0A7D5L2V7_9EURY</name>
<dbReference type="PANTHER" id="PTHR43693">
    <property type="entry name" value="PROTEIN PHOSPHATASE CHEZ"/>
    <property type="match status" value="1"/>
</dbReference>
<dbReference type="KEGG" id="halg:HUG10_13290"/>
<dbReference type="EMBL" id="CP058529">
    <property type="protein sequence ID" value="QLG28463.1"/>
    <property type="molecule type" value="Genomic_DNA"/>
</dbReference>
<dbReference type="GO" id="GO:0016787">
    <property type="term" value="F:hydrolase activity"/>
    <property type="evidence" value="ECO:0007669"/>
    <property type="project" value="UniProtKB-KW"/>
</dbReference>
<dbReference type="CDD" id="cd17911">
    <property type="entry name" value="CheC_ClassIII"/>
    <property type="match status" value="2"/>
</dbReference>
<dbReference type="PANTHER" id="PTHR43693:SF1">
    <property type="entry name" value="PROTEIN PHOSPHATASE CHEZ"/>
    <property type="match status" value="1"/>
</dbReference>
<gene>
    <name evidence="4" type="ORF">HUG10_13290</name>
</gene>
<keyword evidence="5" id="KW-1185">Reference proteome</keyword>
<dbReference type="InterPro" id="IPR050992">
    <property type="entry name" value="CheZ_family_phosphatases"/>
</dbReference>
<organism evidence="4 5">
    <name type="scientific">Halorarum halophilum</name>
    <dbReference type="NCBI Taxonomy" id="2743090"/>
    <lineage>
        <taxon>Archaea</taxon>
        <taxon>Methanobacteriati</taxon>
        <taxon>Methanobacteriota</taxon>
        <taxon>Stenosarchaea group</taxon>
        <taxon>Halobacteria</taxon>
        <taxon>Halobacteriales</taxon>
        <taxon>Haloferacaceae</taxon>
        <taxon>Halorarum</taxon>
    </lineage>
</organism>
<reference evidence="4 5" key="1">
    <citation type="submission" date="2020-07" db="EMBL/GenBank/DDBJ databases">
        <title>Gai3-2, isolated from salt lake.</title>
        <authorList>
            <person name="Cui H."/>
            <person name="Shi X."/>
        </authorList>
    </citation>
    <scope>NUCLEOTIDE SEQUENCE [LARGE SCALE GENOMIC DNA]</scope>
    <source>
        <strain evidence="4 5">Gai3-2</strain>
    </source>
</reference>
<dbReference type="GeneID" id="56029825"/>
<sequence length="408" mass="42947">MYVDIKSLGTFSRLARQGADRAANSLSQLTGANVYVEVTDVTLMAAGDLRRAFAGREFVGVEIGLTGGIAGETVMAFEREAATELVSRLMPGGSDDAEFVRSGVTEAGNILTSGFIDGWADHLGVAIDMTPPSYVRASGVDVLPDGAFDDDRAGVFLFESHVSSMDADLDLSIFMLPEYAGFTDLLGREERGGASPGDVVPVDKLPTFNRMTKTGAANAAEKVTMMTGTETDVEVSRLRFVPVVDVPSEVGDGTVAGTVFELHGEPSGYLAILFDEASAEEVASSMIPTETDPGIGDMEKGALRELGNIMTSGFIDGWANVLGTSIEHTPPQFVHDMGSAVMSPLVSRLGRTQEHAFIIDSTVRTPGGGVRCDIYALPDQRELAAALDRIDPAVADGGREDAGVDGTP</sequence>
<dbReference type="Gene3D" id="3.40.1550.10">
    <property type="entry name" value="CheC-like"/>
    <property type="match status" value="2"/>
</dbReference>
<protein>
    <submittedName>
        <fullName evidence="4">Chemotaxis protein CheC</fullName>
    </submittedName>
</protein>
<evidence type="ECO:0000256" key="2">
    <source>
        <dbReference type="ARBA" id="ARBA00022801"/>
    </source>
</evidence>
<dbReference type="InterPro" id="IPR007597">
    <property type="entry name" value="CheC"/>
</dbReference>
<dbReference type="InterPro" id="IPR028976">
    <property type="entry name" value="CheC-like_sf"/>
</dbReference>
<evidence type="ECO:0000313" key="5">
    <source>
        <dbReference type="Proteomes" id="UP000509750"/>
    </source>
</evidence>
<accession>A0A7D5L2V7</accession>